<feature type="transmembrane region" description="Helical" evidence="2">
    <location>
        <begin position="44"/>
        <end position="61"/>
    </location>
</feature>
<dbReference type="InterPro" id="IPR029052">
    <property type="entry name" value="Metallo-depent_PP-like"/>
</dbReference>
<protein>
    <submittedName>
        <fullName evidence="4">Metallophosphoesterase</fullName>
    </submittedName>
</protein>
<dbReference type="RefSeq" id="WP_188038150.1">
    <property type="nucleotide sequence ID" value="NZ_JACVHF010000001.1"/>
</dbReference>
<comment type="caution">
    <text evidence="4">The sequence shown here is derived from an EMBL/GenBank/DDBJ whole genome shotgun (WGS) entry which is preliminary data.</text>
</comment>
<evidence type="ECO:0000256" key="1">
    <source>
        <dbReference type="SAM" id="MobiDB-lite"/>
    </source>
</evidence>
<feature type="domain" description="Calcineurin-like phosphoesterase" evidence="3">
    <location>
        <begin position="200"/>
        <end position="368"/>
    </location>
</feature>
<dbReference type="CDD" id="cd07385">
    <property type="entry name" value="MPP_YkuE_C"/>
    <property type="match status" value="1"/>
</dbReference>
<accession>A0ABR7SWM2</accession>
<keyword evidence="2" id="KW-0812">Transmembrane</keyword>
<feature type="transmembrane region" description="Helical" evidence="2">
    <location>
        <begin position="73"/>
        <end position="98"/>
    </location>
</feature>
<dbReference type="SUPFAM" id="SSF56300">
    <property type="entry name" value="Metallo-dependent phosphatases"/>
    <property type="match status" value="1"/>
</dbReference>
<dbReference type="Pfam" id="PF00149">
    <property type="entry name" value="Metallophos"/>
    <property type="match status" value="1"/>
</dbReference>
<gene>
    <name evidence="4" type="ORF">H1S01_00345</name>
</gene>
<evidence type="ECO:0000313" key="4">
    <source>
        <dbReference type="EMBL" id="MBC9782954.1"/>
    </source>
</evidence>
<dbReference type="PANTHER" id="PTHR31302">
    <property type="entry name" value="TRANSMEMBRANE PROTEIN WITH METALLOPHOSPHOESTERASE DOMAIN-RELATED"/>
    <property type="match status" value="1"/>
</dbReference>
<dbReference type="Gene3D" id="3.60.21.10">
    <property type="match status" value="1"/>
</dbReference>
<evidence type="ECO:0000313" key="5">
    <source>
        <dbReference type="Proteomes" id="UP000617402"/>
    </source>
</evidence>
<dbReference type="InterPro" id="IPR051158">
    <property type="entry name" value="Metallophosphoesterase_sf"/>
</dbReference>
<feature type="region of interest" description="Disordered" evidence="1">
    <location>
        <begin position="112"/>
        <end position="148"/>
    </location>
</feature>
<keyword evidence="2" id="KW-1133">Transmembrane helix</keyword>
<evidence type="ECO:0000256" key="2">
    <source>
        <dbReference type="SAM" id="Phobius"/>
    </source>
</evidence>
<keyword evidence="5" id="KW-1185">Reference proteome</keyword>
<name>A0ABR7SWM2_HELCL</name>
<reference evidence="4 5" key="1">
    <citation type="submission" date="2020-07" db="EMBL/GenBank/DDBJ databases">
        <title>Draft whole-genome sequence of Heliobacterium chlorum DSM 3682, type strain.</title>
        <authorList>
            <person name="Kyndt J.A."/>
            <person name="Meyer T.E."/>
            <person name="Imhoff J.F."/>
        </authorList>
    </citation>
    <scope>NUCLEOTIDE SEQUENCE [LARGE SCALE GENOMIC DNA]</scope>
    <source>
        <strain evidence="4 5">DSM 3682</strain>
    </source>
</reference>
<keyword evidence="2" id="KW-0472">Membrane</keyword>
<evidence type="ECO:0000259" key="3">
    <source>
        <dbReference type="Pfam" id="PF00149"/>
    </source>
</evidence>
<proteinExistence type="predicted"/>
<dbReference type="InterPro" id="IPR004843">
    <property type="entry name" value="Calcineurin-like_PHP"/>
</dbReference>
<sequence length="425" mass="47912">MPHTPLFSMMRLLPIVVFLAVNYLSYMALVRWLPFFRPGRRRTLFWIVAFSSLFPPLYSVATGFQTQEAWLRWLYYPAFAWIMAQIIFLLAVPLVFLLSRIQRSLEQEELQKKASPAQEASFDHPLSTKGEREPSPLPSASQVHKPEKVTRRELLQATITAVPFIALTTSLDGVFLGDRRIVTRLYPVTIPGLSKNLEGLRITQVSDIHLGTFFPLDRLDDALDMIQKQQPDILTITGDFVDNLELLGPAIEKTERLSTSLGSFYCLGNHEHFRDLDQVIAAFQKSTIRHLYNQSAAINNGDLYLLGVDYPFAKAGESRSATRERLLSQALAQASQDVPKILLSHHPDGFNEAKKAGVALTLSGHTHGGQVGIGDRSLFPWAMEYMRGWYGDDEHKLFVNSGLGHWMPFRLGCPSEIVTFVLRSA</sequence>
<dbReference type="EMBL" id="JACVHF010000001">
    <property type="protein sequence ID" value="MBC9782954.1"/>
    <property type="molecule type" value="Genomic_DNA"/>
</dbReference>
<dbReference type="PANTHER" id="PTHR31302:SF0">
    <property type="entry name" value="TRANSMEMBRANE PROTEIN WITH METALLOPHOSPHOESTERASE DOMAIN"/>
    <property type="match status" value="1"/>
</dbReference>
<feature type="transmembrane region" description="Helical" evidence="2">
    <location>
        <begin position="12"/>
        <end position="32"/>
    </location>
</feature>
<dbReference type="Proteomes" id="UP000617402">
    <property type="component" value="Unassembled WGS sequence"/>
</dbReference>
<organism evidence="4 5">
    <name type="scientific">Heliobacterium chlorum</name>
    <dbReference type="NCBI Taxonomy" id="2698"/>
    <lineage>
        <taxon>Bacteria</taxon>
        <taxon>Bacillati</taxon>
        <taxon>Bacillota</taxon>
        <taxon>Clostridia</taxon>
        <taxon>Eubacteriales</taxon>
        <taxon>Heliobacteriaceae</taxon>
        <taxon>Heliobacterium</taxon>
    </lineage>
</organism>